<feature type="coiled-coil region" evidence="2">
    <location>
        <begin position="100"/>
        <end position="137"/>
    </location>
</feature>
<dbReference type="SUPFAM" id="SSF53098">
    <property type="entry name" value="Ribonuclease H-like"/>
    <property type="match status" value="2"/>
</dbReference>
<gene>
    <name evidence="6" type="ordered locus">LOC_Os03g35390</name>
</gene>
<reference evidence="6" key="1">
    <citation type="journal article" date="2005" name="Genome Res.">
        <title>Sequence, annotation, and analysis of synteny between rice chromosome 3 and diverged grass species.</title>
        <authorList>
            <consortium name="Rice Chromosome 3 Sequencing Consortium"/>
            <person name="Buell C.R."/>
            <person name="Yuan Q."/>
            <person name="Ouyang S."/>
            <person name="Liu J."/>
            <person name="Zhu W."/>
            <person name="Wang A."/>
            <person name="Maiti R."/>
            <person name="Haas B."/>
            <person name="Wortman J."/>
            <person name="Pertea M."/>
            <person name="Jones K.M."/>
            <person name="Kim M."/>
            <person name="Overton L."/>
            <person name="Tsitrin T."/>
            <person name="Fadrosh D."/>
            <person name="Bera J."/>
            <person name="Weaver B."/>
            <person name="Jin S."/>
            <person name="Johri S."/>
            <person name="Reardon M."/>
            <person name="Webb K."/>
            <person name="Hill J."/>
            <person name="Moffat K."/>
            <person name="Tallon L."/>
            <person name="Van Aken S."/>
            <person name="Lewis M."/>
            <person name="Utterback T."/>
            <person name="Feldblyum T."/>
            <person name="Zismann V."/>
            <person name="Iobst S."/>
            <person name="Hsiao J."/>
            <person name="de Vazeille A.R."/>
            <person name="Salzberg S.L."/>
            <person name="White O."/>
            <person name="Fraser C."/>
            <person name="Yu Y."/>
            <person name="Kim H."/>
            <person name="Rambo T."/>
            <person name="Currie J."/>
            <person name="Collura K."/>
            <person name="Kernodle-Thompson S."/>
            <person name="Wei F."/>
            <person name="Kudrna K."/>
            <person name="Ammiraju J.S."/>
            <person name="Luo M."/>
            <person name="Goicoechea J.L."/>
            <person name="Wing R.A."/>
            <person name="Henry D."/>
            <person name="Oates R."/>
            <person name="Palmer M."/>
            <person name="Pries G."/>
            <person name="Saski C."/>
            <person name="Simmons J."/>
            <person name="Soderlund C."/>
            <person name="Nelson W."/>
            <person name="de la Bastide M."/>
            <person name="Spiegel L."/>
            <person name="Nascimento L."/>
            <person name="Huang E."/>
            <person name="Preston R."/>
            <person name="Zutavern T."/>
            <person name="Palmer L."/>
            <person name="O'Shaughnessy A."/>
            <person name="Dike S."/>
            <person name="McCombie W.R."/>
            <person name="Minx P."/>
            <person name="Cordum H."/>
            <person name="Wilson R."/>
            <person name="Jin W."/>
            <person name="Lee H.R."/>
            <person name="Jiang J."/>
            <person name="Jackson S."/>
        </authorList>
    </citation>
    <scope>NUCLEOTIDE SEQUENCE [LARGE SCALE GENOMIC DNA]</scope>
</reference>
<dbReference type="Gene3D" id="3.10.10.10">
    <property type="entry name" value="HIV Type 1 Reverse Transcriptase, subunit A, domain 1"/>
    <property type="match status" value="1"/>
</dbReference>
<dbReference type="CDD" id="cd09279">
    <property type="entry name" value="RNase_HI_like"/>
    <property type="match status" value="1"/>
</dbReference>
<dbReference type="Gene3D" id="1.10.340.70">
    <property type="match status" value="1"/>
</dbReference>
<dbReference type="InterPro" id="IPR041577">
    <property type="entry name" value="RT_RNaseH_2"/>
</dbReference>
<dbReference type="CDD" id="cd01647">
    <property type="entry name" value="RT_LTR"/>
    <property type="match status" value="1"/>
</dbReference>
<dbReference type="Gene3D" id="3.30.420.10">
    <property type="entry name" value="Ribonuclease H-like superfamily/Ribonuclease H"/>
    <property type="match status" value="2"/>
</dbReference>
<dbReference type="InterPro" id="IPR002156">
    <property type="entry name" value="RNaseH_domain"/>
</dbReference>
<feature type="compositionally biased region" description="Polar residues" evidence="3">
    <location>
        <begin position="601"/>
        <end position="626"/>
    </location>
</feature>
<feature type="region of interest" description="Disordered" evidence="3">
    <location>
        <begin position="600"/>
        <end position="649"/>
    </location>
</feature>
<feature type="domain" description="RNase H type-1" evidence="4">
    <location>
        <begin position="1335"/>
        <end position="1464"/>
    </location>
</feature>
<dbReference type="PANTHER" id="PTHR37984">
    <property type="entry name" value="PROTEIN CBG26694"/>
    <property type="match status" value="1"/>
</dbReference>
<protein>
    <submittedName>
        <fullName evidence="6">Retrotransposon protein, putative, Ty3-gypsy subclass</fullName>
    </submittedName>
</protein>
<sequence>MAAEEGAEPSASVAEDREAQVPSQPPSAPAPPQPSSAPATSVQVLNMADVVMAAAAARALQTRAEILSTNQLVVPQAAPSQPAVPTALTVVQAQISLDPEAQAEADMEAMRQNMTRLQDMLRQMQEQQQAYEATRRTKATSAPILQYPAGYAQPQVRPQVVTQPSPPLAAQPPVYFTGQHQPPGQAPQSVAEGASALQAQLQAFLQQLNQPHYISSTTPSAHPVGNTSQGAPNWLPPIQPGSGPSPWSQGPQFDFVNTAQVPTVRQQVPTPGFGTNQAPIRAAMMWSQPIFDPSMAAQQVPPVGAGQSNATAQLHAQAAISPFATPYPQQGAVNRAGGKKGLPLSGGIKTRPIPPQFKFPPVPRYSGETDPKEFLSIYESAIEAAHGDENTKAKQLRDVFVLNFRGTYEEPKTQQHLLGIRQRLGESIREYMRRFSQARCQVQDITEASVINAASAGLLEGELTRKIANKEPQTLEHLLRIIDGFARGEEDSKQRQAIQAEYDKASVAAAQAQAQVQIAEPPPLSIRQSQPAIQGQPPRQGQAPMTWRKFRTDRAGKAVMAVEEVQALRKEFDAQQASNHQQPARKKVRKDLYCAFHGRSSHTTEQCRNIRQRGNAQDPRPQQGTTVEAPREAVQEQTPPAEQRQDTQRRIRMVRSITSAGEGAPQYVNQLISFGPEDTKGVLFPHQDPLVISAEIAGFEVRRILVDGGSSADVIFAEAYAKMGLPTQALTLAPASLRGFGGEAVQVLGQALLLIAFGSGENRSEEQILFDVVNIPYNYNAIFGRATLNKFEDISHHNYLKLKMPGPTGVIVVKGLQPSAASKCDLAIINRAVHNVETEPHERPKHTPKPTPHGKVTKVQIDDADPTKLVSLGGDMGEEEVESILEVLKKNIDIFPWSPDEVGGIPADLIMHHLAVKPNIRPRKQKLRKMSADRQEAAKTEVQKLLRPGVIQEIDHLEWLANPVLVRKSNGKWRTCVDFTDLNKACPKDDFPLPRIDQLVDSTAGCELMSFLDAYSGYHQIHMNPLDIPKTSFITPFGTFCHLRMPFGLRNAGATFARLVYKVLGKQLGRKAFDHAIDLQETFHNLRAAGIKLNPEKCVFGVRAGKLLGFLVSERGIEANPEKIDAIQQMKPPSSVHEVQKLAGRIAALSRFLSKAAERGLPFFKTLRGAGKFNWTPECQAAFDELKQYLQSPPALISPPPGSELLLYLAASPVAISAALVQETESGQKPVYFVSEALQGAKTRYIEMEKLAYALVMASRKLKHYFQANKVIVPSQYPLGEILRGKEVTGRLSKWAAELSPFDLYFVAHSAIKSQVLADFVAEWTPILAPDPEPAEQFWVMCSDGSWSHKGAGVATVLFSPNGVPIRYAARLQFDTTNNVAEYEAVLLGLRKAKALGVRRLLIRTDSKLVAGHVDKSFEAKEEGMKKYLEAVRSMEKCFTGITVKHLPRDQNEEADALAKSAACGGPHSPGIFFEVLHAPSVPMDCSEVMAIDREKRGEDPHDWRTPFVKHLETGWLPVDEAEAKRLQLRATKYKMVSGQLYRTGVLQPLLRCISFADGEEMAKEIHQGLCGAHQAARTVASKVFRQGVYWPTVLKVCVEQIKKCESSQRHSRSQAAPQYDLQPIAPIWPFARWGLDIIGPFPVARNGYKFAIVAVEYFSRWIEAEPLGAITSAAVQKFVWKNIVCRFGVPKEFITDNGKQFDFVKFREMCEGLNLEINFASVAHPQSNGAAERTNGKILEALKKRLEGAAKGKWPEELLSVLWALRTTPTRPTKFSPFMLLYGDEAMTPAELGAKSPRVMFSGGEEGSELSLELLEGVRVKALEHMHKYATSTSATYNKKVRPTEHIPGHLVLRKKANPVVGKLESKWEGPYLIKRKSRTGSFRLATLEGEEFDHSWNAASLKRFYV</sequence>
<feature type="domain" description="Integrase catalytic" evidence="5">
    <location>
        <begin position="1623"/>
        <end position="1798"/>
    </location>
</feature>
<keyword evidence="1" id="KW-0511">Multifunctional enzyme</keyword>
<evidence type="ECO:0000313" key="6">
    <source>
        <dbReference type="EMBL" id="ABF97034.1"/>
    </source>
</evidence>
<dbReference type="Pfam" id="PF00665">
    <property type="entry name" value="rve"/>
    <property type="match status" value="1"/>
</dbReference>
<evidence type="ECO:0000256" key="3">
    <source>
        <dbReference type="SAM" id="MobiDB-lite"/>
    </source>
</evidence>
<accession>Q10IF5</accession>
<dbReference type="InterPro" id="IPR012337">
    <property type="entry name" value="RNaseH-like_sf"/>
</dbReference>
<dbReference type="Gene3D" id="3.30.70.270">
    <property type="match status" value="2"/>
</dbReference>
<dbReference type="GO" id="GO:0003676">
    <property type="term" value="F:nucleic acid binding"/>
    <property type="evidence" value="ECO:0007669"/>
    <property type="project" value="InterPro"/>
</dbReference>
<dbReference type="EMBL" id="DP000009">
    <property type="protein sequence ID" value="ABF97034.1"/>
    <property type="molecule type" value="Genomic_DNA"/>
</dbReference>
<keyword evidence="2" id="KW-0175">Coiled coil</keyword>
<evidence type="ECO:0000256" key="1">
    <source>
        <dbReference type="ARBA" id="ARBA00023268"/>
    </source>
</evidence>
<dbReference type="Pfam" id="PF17919">
    <property type="entry name" value="RT_RNaseH_2"/>
    <property type="match status" value="1"/>
</dbReference>
<dbReference type="InterPro" id="IPR043128">
    <property type="entry name" value="Rev_trsase/Diguanyl_cyclase"/>
</dbReference>
<dbReference type="PROSITE" id="PS50879">
    <property type="entry name" value="RNASE_H_1"/>
    <property type="match status" value="1"/>
</dbReference>
<dbReference type="Pfam" id="PF03732">
    <property type="entry name" value="Retrotrans_gag"/>
    <property type="match status" value="1"/>
</dbReference>
<dbReference type="PANTHER" id="PTHR37984:SF5">
    <property type="entry name" value="PROTEIN NYNRIN-LIKE"/>
    <property type="match status" value="1"/>
</dbReference>
<dbReference type="GO" id="GO:0004523">
    <property type="term" value="F:RNA-DNA hybrid ribonuclease activity"/>
    <property type="evidence" value="ECO:0007669"/>
    <property type="project" value="InterPro"/>
</dbReference>
<dbReference type="Pfam" id="PF00078">
    <property type="entry name" value="RVT_1"/>
    <property type="match status" value="1"/>
</dbReference>
<dbReference type="InterPro" id="IPR036397">
    <property type="entry name" value="RNaseH_sf"/>
</dbReference>
<dbReference type="GO" id="GO:0015074">
    <property type="term" value="P:DNA integration"/>
    <property type="evidence" value="ECO:0007669"/>
    <property type="project" value="InterPro"/>
</dbReference>
<dbReference type="InterPro" id="IPR005162">
    <property type="entry name" value="Retrotrans_gag_dom"/>
</dbReference>
<dbReference type="InterPro" id="IPR001584">
    <property type="entry name" value="Integrase_cat-core"/>
</dbReference>
<dbReference type="Pfam" id="PF13456">
    <property type="entry name" value="RVT_3"/>
    <property type="match status" value="1"/>
</dbReference>
<feature type="compositionally biased region" description="Pro residues" evidence="3">
    <location>
        <begin position="23"/>
        <end position="35"/>
    </location>
</feature>
<dbReference type="InterPro" id="IPR050951">
    <property type="entry name" value="Retrovirus_Pol_polyprotein"/>
</dbReference>
<dbReference type="PROSITE" id="PS50994">
    <property type="entry name" value="INTEGRASE"/>
    <property type="match status" value="1"/>
</dbReference>
<dbReference type="InterPro" id="IPR043502">
    <property type="entry name" value="DNA/RNA_pol_sf"/>
</dbReference>
<dbReference type="SUPFAM" id="SSF56672">
    <property type="entry name" value="DNA/RNA polymerases"/>
    <property type="match status" value="1"/>
</dbReference>
<evidence type="ECO:0000256" key="2">
    <source>
        <dbReference type="SAM" id="Coils"/>
    </source>
</evidence>
<evidence type="ECO:0000259" key="4">
    <source>
        <dbReference type="PROSITE" id="PS50879"/>
    </source>
</evidence>
<dbReference type="InterPro" id="IPR000477">
    <property type="entry name" value="RT_dom"/>
</dbReference>
<feature type="region of interest" description="Disordered" evidence="3">
    <location>
        <begin position="838"/>
        <end position="857"/>
    </location>
</feature>
<dbReference type="CDD" id="cd00303">
    <property type="entry name" value="retropepsin_like"/>
    <property type="match status" value="1"/>
</dbReference>
<organism evidence="6">
    <name type="scientific">Oryza sativa subsp. japonica</name>
    <name type="common">Rice</name>
    <dbReference type="NCBI Taxonomy" id="39947"/>
    <lineage>
        <taxon>Eukaryota</taxon>
        <taxon>Viridiplantae</taxon>
        <taxon>Streptophyta</taxon>
        <taxon>Embryophyta</taxon>
        <taxon>Tracheophyta</taxon>
        <taxon>Spermatophyta</taxon>
        <taxon>Magnoliopsida</taxon>
        <taxon>Liliopsida</taxon>
        <taxon>Poales</taxon>
        <taxon>Poaceae</taxon>
        <taxon>BOP clade</taxon>
        <taxon>Oryzoideae</taxon>
        <taxon>Oryzeae</taxon>
        <taxon>Oryzinae</taxon>
        <taxon>Oryza</taxon>
        <taxon>Oryza sativa</taxon>
    </lineage>
</organism>
<name>Q10IF5_ORYSJ</name>
<feature type="region of interest" description="Disordered" evidence="3">
    <location>
        <begin position="1"/>
        <end position="39"/>
    </location>
</feature>
<proteinExistence type="predicted"/>
<evidence type="ECO:0000259" key="5">
    <source>
        <dbReference type="PROSITE" id="PS50994"/>
    </source>
</evidence>
<reference evidence="6" key="2">
    <citation type="submission" date="2006-06" db="EMBL/GenBank/DDBJ databases">
        <authorList>
            <person name="Buell R."/>
            <person name="Wing R.A."/>
            <person name="McCombie W.A."/>
            <person name="Ouyang S."/>
        </authorList>
    </citation>
    <scope>NUCLEOTIDE SEQUENCE</scope>
</reference>